<dbReference type="EMBL" id="CP092863">
    <property type="protein sequence ID" value="UYV61074.1"/>
    <property type="molecule type" value="Genomic_DNA"/>
</dbReference>
<protein>
    <submittedName>
        <fullName evidence="2">Uncharacterized protein</fullName>
    </submittedName>
</protein>
<keyword evidence="3" id="KW-1185">Reference proteome</keyword>
<feature type="region of interest" description="Disordered" evidence="1">
    <location>
        <begin position="182"/>
        <end position="209"/>
    </location>
</feature>
<name>A0ABY6JYG6_9ARAC</name>
<organism evidence="2 3">
    <name type="scientific">Cordylochernes scorpioides</name>
    <dbReference type="NCBI Taxonomy" id="51811"/>
    <lineage>
        <taxon>Eukaryota</taxon>
        <taxon>Metazoa</taxon>
        <taxon>Ecdysozoa</taxon>
        <taxon>Arthropoda</taxon>
        <taxon>Chelicerata</taxon>
        <taxon>Arachnida</taxon>
        <taxon>Pseudoscorpiones</taxon>
        <taxon>Cheliferoidea</taxon>
        <taxon>Chernetidae</taxon>
        <taxon>Cordylochernes</taxon>
    </lineage>
</organism>
<reference evidence="2 3" key="1">
    <citation type="submission" date="2022-01" db="EMBL/GenBank/DDBJ databases">
        <title>A chromosomal length assembly of Cordylochernes scorpioides.</title>
        <authorList>
            <person name="Zeh D."/>
            <person name="Zeh J."/>
        </authorList>
    </citation>
    <scope>NUCLEOTIDE SEQUENCE [LARGE SCALE GENOMIC DNA]</scope>
    <source>
        <strain evidence="2">IN4F17</strain>
        <tissue evidence="2">Whole Body</tissue>
    </source>
</reference>
<proteinExistence type="predicted"/>
<evidence type="ECO:0000313" key="3">
    <source>
        <dbReference type="Proteomes" id="UP001235939"/>
    </source>
</evidence>
<dbReference type="Proteomes" id="UP001235939">
    <property type="component" value="Chromosome 01"/>
</dbReference>
<accession>A0ABY6JYG6</accession>
<sequence length="209" mass="23403">MFRSMTHGLAEHHFTSYEEAKNWVNVWIASKDEEFFRHGIRTAQKEHNPRVGGRVDNTLDSEHIMQCIGHCRTDIYTAVVIEAIKEAWPSGSGLDLKSRPGTRQKKRNKVFIGGTHRRKDSATDGLREFFPQSGQVEVLAGVTHLKTKMVFVDGSFSHTCDIYCLGMKADTEEPGLQIQGHFAGGEHLPEQGSHGSATPVSVGQRKRYL</sequence>
<evidence type="ECO:0000313" key="2">
    <source>
        <dbReference type="EMBL" id="UYV61074.1"/>
    </source>
</evidence>
<gene>
    <name evidence="2" type="ORF">LAZ67_1003317</name>
</gene>
<evidence type="ECO:0000256" key="1">
    <source>
        <dbReference type="SAM" id="MobiDB-lite"/>
    </source>
</evidence>